<evidence type="ECO:0000256" key="8">
    <source>
        <dbReference type="HAMAP-Rule" id="MF_01416"/>
    </source>
</evidence>
<evidence type="ECO:0000256" key="4">
    <source>
        <dbReference type="ARBA" id="ARBA00023065"/>
    </source>
</evidence>
<keyword evidence="10" id="KW-1185">Reference proteome</keyword>
<dbReference type="AlphaFoldDB" id="A0A1S1HFZ0"/>
<dbReference type="OrthoDB" id="9796185at2"/>
<dbReference type="Proteomes" id="UP000179467">
    <property type="component" value="Unassembled WGS sequence"/>
</dbReference>
<evidence type="ECO:0000256" key="6">
    <source>
        <dbReference type="ARBA" id="ARBA00023196"/>
    </source>
</evidence>
<dbReference type="PRINTS" id="PR00125">
    <property type="entry name" value="ATPASEDELTA"/>
</dbReference>
<dbReference type="NCBIfam" id="TIGR01145">
    <property type="entry name" value="ATP_synt_delta"/>
    <property type="match status" value="1"/>
</dbReference>
<name>A0A1S1HFZ0_9SPHN</name>
<comment type="caution">
    <text evidence="9">The sequence shown here is derived from an EMBL/GenBank/DDBJ whole genome shotgun (WGS) entry which is preliminary data.</text>
</comment>
<accession>A0A1S1HFZ0</accession>
<gene>
    <name evidence="8 9" type="primary">atpH</name>
    <name evidence="9" type="ORF">BHE75_03204</name>
</gene>
<keyword evidence="4 8" id="KW-0406">Ion transport</keyword>
<dbReference type="GO" id="GO:0045259">
    <property type="term" value="C:proton-transporting ATP synthase complex"/>
    <property type="evidence" value="ECO:0007669"/>
    <property type="project" value="UniProtKB-KW"/>
</dbReference>
<comment type="function">
    <text evidence="8">F(1)F(0) ATP synthase produces ATP from ADP in the presence of a proton or sodium gradient. F-type ATPases consist of two structural domains, F(1) containing the extramembraneous catalytic core and F(0) containing the membrane proton channel, linked together by a central stalk and a peripheral stalk. During catalysis, ATP synthesis in the catalytic domain of F(1) is coupled via a rotary mechanism of the central stalk subunits to proton translocation.</text>
</comment>
<keyword evidence="3 8" id="KW-0375">Hydrogen ion transport</keyword>
<evidence type="ECO:0000256" key="3">
    <source>
        <dbReference type="ARBA" id="ARBA00022781"/>
    </source>
</evidence>
<evidence type="ECO:0000256" key="2">
    <source>
        <dbReference type="ARBA" id="ARBA00022448"/>
    </source>
</evidence>
<keyword evidence="7 8" id="KW-0066">ATP synthesis</keyword>
<dbReference type="Gene3D" id="1.10.520.20">
    <property type="entry name" value="N-terminal domain of the delta subunit of the F1F0-ATP synthase"/>
    <property type="match status" value="1"/>
</dbReference>
<dbReference type="NCBIfam" id="NF004406">
    <property type="entry name" value="PRK05758.3-2"/>
    <property type="match status" value="1"/>
</dbReference>
<comment type="similarity">
    <text evidence="8">Belongs to the ATPase delta chain family.</text>
</comment>
<evidence type="ECO:0000313" key="9">
    <source>
        <dbReference type="EMBL" id="OHT21199.1"/>
    </source>
</evidence>
<dbReference type="Pfam" id="PF00213">
    <property type="entry name" value="OSCP"/>
    <property type="match status" value="1"/>
</dbReference>
<dbReference type="GO" id="GO:0005886">
    <property type="term" value="C:plasma membrane"/>
    <property type="evidence" value="ECO:0007669"/>
    <property type="project" value="UniProtKB-SubCell"/>
</dbReference>
<dbReference type="RefSeq" id="WP_015457725.1">
    <property type="nucleotide sequence ID" value="NZ_MIPT01000001.1"/>
</dbReference>
<comment type="subcellular location">
    <subcellularLocation>
        <location evidence="8">Cell membrane</location>
        <topology evidence="8">Peripheral membrane protein</topology>
    </subcellularLocation>
    <subcellularLocation>
        <location evidence="1">Membrane</location>
    </subcellularLocation>
</comment>
<keyword evidence="8" id="KW-1003">Cell membrane</keyword>
<dbReference type="InterPro" id="IPR000711">
    <property type="entry name" value="ATPase_OSCP/dsu"/>
</dbReference>
<dbReference type="SUPFAM" id="SSF47928">
    <property type="entry name" value="N-terminal domain of the delta subunit of the F1F0-ATP synthase"/>
    <property type="match status" value="1"/>
</dbReference>
<dbReference type="PANTHER" id="PTHR11910">
    <property type="entry name" value="ATP SYNTHASE DELTA CHAIN"/>
    <property type="match status" value="1"/>
</dbReference>
<dbReference type="PROSITE" id="PS00389">
    <property type="entry name" value="ATPASE_DELTA"/>
    <property type="match status" value="1"/>
</dbReference>
<dbReference type="InterPro" id="IPR026015">
    <property type="entry name" value="ATP_synth_OSCP/delta_N_sf"/>
</dbReference>
<sequence>MEISGGIQASLAGRYAIALFELARDENRLDVVSASLATLKQALADSAELRELTTSPMVSRYDANNAVEAVAVALKLDPLTTNFLGVLATNRRLAQTGAAIRAFGQILAQYRGETTAEVTSAHPLSDAQVEELKATLKAQIGRDVAVNLHVDPAILGGLIVKVGSRQVDGSIRTKLNTLATAMKG</sequence>
<keyword evidence="2 8" id="KW-0813">Transport</keyword>
<evidence type="ECO:0000256" key="5">
    <source>
        <dbReference type="ARBA" id="ARBA00023136"/>
    </source>
</evidence>
<reference evidence="9 10" key="1">
    <citation type="submission" date="2016-09" db="EMBL/GenBank/DDBJ databases">
        <title>Metabolic pathway, cell adaptation mechanisms and a novel monoxygenase revealed through proteogenomic-transcription analysis of a Sphingomonas haloaromaticamans strain degrading the fungicide ortho-phenylphenol.</title>
        <authorList>
            <person name="Perruchon C."/>
            <person name="Papadopoulou E.S."/>
            <person name="Rousidou C."/>
            <person name="Vasileiadis S."/>
            <person name="Tanou G."/>
            <person name="Amoutzias G."/>
            <person name="Molassiotis A."/>
            <person name="Karpouzas D.G."/>
        </authorList>
    </citation>
    <scope>NUCLEOTIDE SEQUENCE [LARGE SCALE GENOMIC DNA]</scope>
    <source>
        <strain evidence="9 10">P3</strain>
    </source>
</reference>
<organism evidence="9 10">
    <name type="scientific">Edaphosphingomonas haloaromaticamans</name>
    <dbReference type="NCBI Taxonomy" id="653954"/>
    <lineage>
        <taxon>Bacteria</taxon>
        <taxon>Pseudomonadati</taxon>
        <taxon>Pseudomonadota</taxon>
        <taxon>Alphaproteobacteria</taxon>
        <taxon>Sphingomonadales</taxon>
        <taxon>Rhizorhabdaceae</taxon>
        <taxon>Edaphosphingomonas</taxon>
    </lineage>
</organism>
<dbReference type="GO" id="GO:0046933">
    <property type="term" value="F:proton-transporting ATP synthase activity, rotational mechanism"/>
    <property type="evidence" value="ECO:0007669"/>
    <property type="project" value="UniProtKB-UniRule"/>
</dbReference>
<keyword evidence="5 8" id="KW-0472">Membrane</keyword>
<evidence type="ECO:0000256" key="7">
    <source>
        <dbReference type="ARBA" id="ARBA00023310"/>
    </source>
</evidence>
<evidence type="ECO:0000313" key="10">
    <source>
        <dbReference type="Proteomes" id="UP000179467"/>
    </source>
</evidence>
<dbReference type="EMBL" id="MIPT01000001">
    <property type="protein sequence ID" value="OHT21199.1"/>
    <property type="molecule type" value="Genomic_DNA"/>
</dbReference>
<dbReference type="InterPro" id="IPR020781">
    <property type="entry name" value="ATPase_OSCP/d_CS"/>
</dbReference>
<keyword evidence="6 8" id="KW-0139">CF(1)</keyword>
<evidence type="ECO:0000256" key="1">
    <source>
        <dbReference type="ARBA" id="ARBA00004370"/>
    </source>
</evidence>
<protein>
    <recommendedName>
        <fullName evidence="8">ATP synthase subunit delta</fullName>
    </recommendedName>
    <alternativeName>
        <fullName evidence="8">ATP synthase F(1) sector subunit delta</fullName>
    </alternativeName>
    <alternativeName>
        <fullName evidence="8">F-type ATPase subunit delta</fullName>
        <shortName evidence="8">F-ATPase subunit delta</shortName>
    </alternativeName>
</protein>
<comment type="function">
    <text evidence="8">This protein is part of the stalk that links CF(0) to CF(1). It either transmits conformational changes from CF(0) to CF(1) or is implicated in proton conduction.</text>
</comment>
<proteinExistence type="inferred from homology"/>
<dbReference type="HAMAP" id="MF_01416">
    <property type="entry name" value="ATP_synth_delta_bact"/>
    <property type="match status" value="1"/>
</dbReference>